<keyword evidence="2" id="KW-1185">Reference proteome</keyword>
<dbReference type="Proteomes" id="UP000270296">
    <property type="component" value="Unassembled WGS sequence"/>
</dbReference>
<evidence type="ECO:0000313" key="1">
    <source>
        <dbReference type="EMBL" id="VDP32179.1"/>
    </source>
</evidence>
<proteinExistence type="predicted"/>
<reference evidence="1 2" key="2">
    <citation type="submission" date="2018-11" db="EMBL/GenBank/DDBJ databases">
        <authorList>
            <consortium name="Pathogen Informatics"/>
        </authorList>
    </citation>
    <scope>NUCLEOTIDE SEQUENCE [LARGE SCALE GENOMIC DNA]</scope>
</reference>
<evidence type="ECO:0000313" key="2">
    <source>
        <dbReference type="Proteomes" id="UP000270296"/>
    </source>
</evidence>
<sequence length="468" mass="53046">MRCLWQNGLQYGNFVRDLSEISTVLKVGDVSNMIGEIMPYVVRLPDILGRFPPVCQLRSSLDVADLMGKLYNVAIDSGDQLLKATRRKLISVLMELRNKLCIHSWCRIAMQFLLLLPLPDDDVVVDAVPQCRSVVQFVGLHHDDFENALLLLICRRRLSKAKTDVAPEDDILRAVTPYLKLLPSETTWIASVHNVFLLNPLSHLLVVCNAERSFIRALDNIKTLVSSDDQQRAVQTALSHALAPYACFWDGSDQEIVDCIAEHLLTGTFETFDAHFGFFLVSVSAIANILHRLKPDFLSETEFVLSDLIVNRLFESDCFTSVELLIRLVVGVRSKIGSALHIFASFLLLRQLMRLSPRGQFRQLEENKNFIAICSHFLSLNNAATARQFEPFLKRFLKMAHNGSWDPEITMFCPEMWVLKGIFTTLWLCYHPADVVVFEAAIPCIRDSVNTALTCLSFLAFRLERLNS</sequence>
<protein>
    <submittedName>
        <fullName evidence="3">DUF2428 domain-containing protein</fullName>
    </submittedName>
</protein>
<reference evidence="3" key="1">
    <citation type="submission" date="2016-06" db="UniProtKB">
        <authorList>
            <consortium name="WormBaseParasite"/>
        </authorList>
    </citation>
    <scope>IDENTIFICATION</scope>
</reference>
<evidence type="ECO:0000313" key="3">
    <source>
        <dbReference type="WBParaSite" id="SBAD_0001084601-mRNA-1"/>
    </source>
</evidence>
<dbReference type="WBParaSite" id="SBAD_0001084601-mRNA-1">
    <property type="protein sequence ID" value="SBAD_0001084601-mRNA-1"/>
    <property type="gene ID" value="SBAD_0001084601"/>
</dbReference>
<organism evidence="3">
    <name type="scientific">Soboliphyme baturini</name>
    <dbReference type="NCBI Taxonomy" id="241478"/>
    <lineage>
        <taxon>Eukaryota</taxon>
        <taxon>Metazoa</taxon>
        <taxon>Ecdysozoa</taxon>
        <taxon>Nematoda</taxon>
        <taxon>Enoplea</taxon>
        <taxon>Dorylaimia</taxon>
        <taxon>Dioctophymatida</taxon>
        <taxon>Dioctophymatoidea</taxon>
        <taxon>Soboliphymatidae</taxon>
        <taxon>Soboliphyme</taxon>
    </lineage>
</organism>
<dbReference type="EMBL" id="UZAM01014138">
    <property type="protein sequence ID" value="VDP32179.1"/>
    <property type="molecule type" value="Genomic_DNA"/>
</dbReference>
<dbReference type="AlphaFoldDB" id="A0A183J3N2"/>
<accession>A0A183J3N2</accession>
<gene>
    <name evidence="1" type="ORF">SBAD_LOCUS10480</name>
</gene>
<name>A0A183J3N2_9BILA</name>